<organism evidence="1 2">
    <name type="scientific">Nannochloropsis salina CCMP1776</name>
    <dbReference type="NCBI Taxonomy" id="1027361"/>
    <lineage>
        <taxon>Eukaryota</taxon>
        <taxon>Sar</taxon>
        <taxon>Stramenopiles</taxon>
        <taxon>Ochrophyta</taxon>
        <taxon>Eustigmatophyceae</taxon>
        <taxon>Eustigmatales</taxon>
        <taxon>Monodopsidaceae</taxon>
        <taxon>Microchloropsis</taxon>
        <taxon>Microchloropsis salina</taxon>
    </lineage>
</organism>
<dbReference type="AlphaFoldDB" id="A0A4D9CQ44"/>
<dbReference type="EMBL" id="SDOX01000180">
    <property type="protein sequence ID" value="TFJ80177.1"/>
    <property type="molecule type" value="Genomic_DNA"/>
</dbReference>
<sequence>MLAETMHAHADDDARLDSGANPSIMVVPRLHLRLKTPTPEERSKVHALQMIIKQSAFWEHAPHQTWLTDTTLLRFLIAPLFPLCDAATKTIVTSGAELAEEARRRKG</sequence>
<evidence type="ECO:0000313" key="1">
    <source>
        <dbReference type="EMBL" id="TFJ80177.1"/>
    </source>
</evidence>
<evidence type="ECO:0000313" key="2">
    <source>
        <dbReference type="Proteomes" id="UP000355283"/>
    </source>
</evidence>
<dbReference type="Proteomes" id="UP000355283">
    <property type="component" value="Unassembled WGS sequence"/>
</dbReference>
<gene>
    <name evidence="1" type="ORF">NSK_008484</name>
</gene>
<comment type="caution">
    <text evidence="1">The sequence shown here is derived from an EMBL/GenBank/DDBJ whole genome shotgun (WGS) entry which is preliminary data.</text>
</comment>
<dbReference type="OrthoDB" id="10461218at2759"/>
<keyword evidence="2" id="KW-1185">Reference proteome</keyword>
<protein>
    <submittedName>
        <fullName evidence="1">Uncharacterized protein</fullName>
    </submittedName>
</protein>
<proteinExistence type="predicted"/>
<reference evidence="1 2" key="1">
    <citation type="submission" date="2019-01" db="EMBL/GenBank/DDBJ databases">
        <title>Nuclear Genome Assembly of the Microalgal Biofuel strain Nannochloropsis salina CCMP1776.</title>
        <authorList>
            <person name="Hovde B."/>
        </authorList>
    </citation>
    <scope>NUCLEOTIDE SEQUENCE [LARGE SCALE GENOMIC DNA]</scope>
    <source>
        <strain evidence="1 2">CCMP1776</strain>
    </source>
</reference>
<name>A0A4D9CQ44_9STRA</name>
<accession>A0A4D9CQ44</accession>